<keyword evidence="9" id="KW-1185">Reference proteome</keyword>
<accession>A0ABV9K7H4</accession>
<dbReference type="Gene3D" id="1.10.1740.10">
    <property type="match status" value="1"/>
</dbReference>
<dbReference type="InterPro" id="IPR014284">
    <property type="entry name" value="RNA_pol_sigma-70_dom"/>
</dbReference>
<dbReference type="InterPro" id="IPR039425">
    <property type="entry name" value="RNA_pol_sigma-70-like"/>
</dbReference>
<gene>
    <name evidence="8" type="ORF">ACFO3G_04960</name>
</gene>
<keyword evidence="3" id="KW-0731">Sigma factor</keyword>
<dbReference type="Gene3D" id="1.10.10.10">
    <property type="entry name" value="Winged helix-like DNA-binding domain superfamily/Winged helix DNA-binding domain"/>
    <property type="match status" value="1"/>
</dbReference>
<evidence type="ECO:0000259" key="7">
    <source>
        <dbReference type="Pfam" id="PF08281"/>
    </source>
</evidence>
<evidence type="ECO:0000313" key="9">
    <source>
        <dbReference type="Proteomes" id="UP001596020"/>
    </source>
</evidence>
<dbReference type="InterPro" id="IPR013325">
    <property type="entry name" value="RNA_pol_sigma_r2"/>
</dbReference>
<dbReference type="CDD" id="cd06171">
    <property type="entry name" value="Sigma70_r4"/>
    <property type="match status" value="1"/>
</dbReference>
<protein>
    <submittedName>
        <fullName evidence="8">RNA polymerase sigma factor</fullName>
    </submittedName>
</protein>
<dbReference type="InterPro" id="IPR036388">
    <property type="entry name" value="WH-like_DNA-bd_sf"/>
</dbReference>
<dbReference type="InterPro" id="IPR007627">
    <property type="entry name" value="RNA_pol_sigma70_r2"/>
</dbReference>
<evidence type="ECO:0000256" key="5">
    <source>
        <dbReference type="ARBA" id="ARBA00023163"/>
    </source>
</evidence>
<evidence type="ECO:0000313" key="8">
    <source>
        <dbReference type="EMBL" id="MFC4665951.1"/>
    </source>
</evidence>
<evidence type="ECO:0000256" key="4">
    <source>
        <dbReference type="ARBA" id="ARBA00023125"/>
    </source>
</evidence>
<proteinExistence type="inferred from homology"/>
<dbReference type="SUPFAM" id="SSF88659">
    <property type="entry name" value="Sigma3 and sigma4 domains of RNA polymerase sigma factors"/>
    <property type="match status" value="1"/>
</dbReference>
<evidence type="ECO:0000259" key="6">
    <source>
        <dbReference type="Pfam" id="PF04542"/>
    </source>
</evidence>
<comment type="similarity">
    <text evidence="1">Belongs to the sigma-70 factor family. ECF subfamily.</text>
</comment>
<dbReference type="SUPFAM" id="SSF88946">
    <property type="entry name" value="Sigma2 domain of RNA polymerase sigma factors"/>
    <property type="match status" value="1"/>
</dbReference>
<dbReference type="EMBL" id="JBHSGO010000157">
    <property type="protein sequence ID" value="MFC4665951.1"/>
    <property type="molecule type" value="Genomic_DNA"/>
</dbReference>
<dbReference type="Pfam" id="PF04542">
    <property type="entry name" value="Sigma70_r2"/>
    <property type="match status" value="1"/>
</dbReference>
<name>A0ABV9K7H4_9PORP</name>
<evidence type="ECO:0000256" key="3">
    <source>
        <dbReference type="ARBA" id="ARBA00023082"/>
    </source>
</evidence>
<organism evidence="8 9">
    <name type="scientific">Falsiporphyromonas endometrii</name>
    <dbReference type="NCBI Taxonomy" id="1387297"/>
    <lineage>
        <taxon>Bacteria</taxon>
        <taxon>Pseudomonadati</taxon>
        <taxon>Bacteroidota</taxon>
        <taxon>Bacteroidia</taxon>
        <taxon>Bacteroidales</taxon>
        <taxon>Porphyromonadaceae</taxon>
        <taxon>Falsiporphyromonas</taxon>
    </lineage>
</organism>
<evidence type="ECO:0000256" key="1">
    <source>
        <dbReference type="ARBA" id="ARBA00010641"/>
    </source>
</evidence>
<reference evidence="9" key="1">
    <citation type="journal article" date="2019" name="Int. J. Syst. Evol. Microbiol.">
        <title>The Global Catalogue of Microorganisms (GCM) 10K type strain sequencing project: providing services to taxonomists for standard genome sequencing and annotation.</title>
        <authorList>
            <consortium name="The Broad Institute Genomics Platform"/>
            <consortium name="The Broad Institute Genome Sequencing Center for Infectious Disease"/>
            <person name="Wu L."/>
            <person name="Ma J."/>
        </authorList>
    </citation>
    <scope>NUCLEOTIDE SEQUENCE [LARGE SCALE GENOMIC DNA]</scope>
    <source>
        <strain evidence="9">CGMCC 4.7357</strain>
    </source>
</reference>
<dbReference type="NCBIfam" id="TIGR02937">
    <property type="entry name" value="sigma70-ECF"/>
    <property type="match status" value="1"/>
</dbReference>
<dbReference type="Proteomes" id="UP001596020">
    <property type="component" value="Unassembled WGS sequence"/>
</dbReference>
<feature type="domain" description="RNA polymerase sigma-70 region 2" evidence="6">
    <location>
        <begin position="28"/>
        <end position="95"/>
    </location>
</feature>
<dbReference type="InterPro" id="IPR013249">
    <property type="entry name" value="RNA_pol_sigma70_r4_t2"/>
</dbReference>
<keyword evidence="2" id="KW-0805">Transcription regulation</keyword>
<dbReference type="Pfam" id="PF08281">
    <property type="entry name" value="Sigma70_r4_2"/>
    <property type="match status" value="1"/>
</dbReference>
<feature type="domain" description="RNA polymerase sigma factor 70 region 4 type 2" evidence="7">
    <location>
        <begin position="135"/>
        <end position="174"/>
    </location>
</feature>
<dbReference type="RefSeq" id="WP_380078541.1">
    <property type="nucleotide sequence ID" value="NZ_JBHSGO010000157.1"/>
</dbReference>
<keyword evidence="4" id="KW-0238">DNA-binding</keyword>
<keyword evidence="5" id="KW-0804">Transcription</keyword>
<dbReference type="PANTHER" id="PTHR43133:SF8">
    <property type="entry name" value="RNA POLYMERASE SIGMA FACTOR HI_1459-RELATED"/>
    <property type="match status" value="1"/>
</dbReference>
<dbReference type="PANTHER" id="PTHR43133">
    <property type="entry name" value="RNA POLYMERASE ECF-TYPE SIGMA FACTO"/>
    <property type="match status" value="1"/>
</dbReference>
<evidence type="ECO:0000256" key="2">
    <source>
        <dbReference type="ARBA" id="ARBA00023015"/>
    </source>
</evidence>
<dbReference type="InterPro" id="IPR013324">
    <property type="entry name" value="RNA_pol_sigma_r3/r4-like"/>
</dbReference>
<comment type="caution">
    <text evidence="8">The sequence shown here is derived from an EMBL/GenBank/DDBJ whole genome shotgun (WGS) entry which is preliminary data.</text>
</comment>
<sequence length="197" mass="23495">MTDYRELTDDQLIDRYTKGCGVAFDVLLDRYDSIVHTYIRFSIKDYSIADDIFQDTFVKVILTLKNGKYNAQGKFKSWVLRIAHNLVMDYYRREKSEQRYESPFEDEYREELIDRIKSDELNSEETIARKEQIHELYEIIIGLPKEQREVVIMRYWKDLSFKEIAKKTGVSINTALGRMRYALINLRKMGKDCCIDI</sequence>